<reference evidence="2" key="2">
    <citation type="submission" date="2020-11" db="EMBL/GenBank/DDBJ databases">
        <title>The chromosome-scale genome resource for two endophytic Fusarium species: F. culmorum and F. pseudograminearum.</title>
        <authorList>
            <person name="Yuan Z."/>
        </authorList>
    </citation>
    <scope>NUCLEOTIDE SEQUENCE</scope>
    <source>
        <strain evidence="2">Class2-1B</strain>
    </source>
</reference>
<dbReference type="EMBL" id="PVEM01000016">
    <property type="protein sequence ID" value="PTD03041.1"/>
    <property type="molecule type" value="Genomic_DNA"/>
</dbReference>
<name>A0A2T4GHN1_FUSCU</name>
<dbReference type="Gene3D" id="2.60.120.260">
    <property type="entry name" value="Galactose-binding domain-like"/>
    <property type="match status" value="1"/>
</dbReference>
<gene>
    <name evidence="1" type="ORF">FCULG_00009003</name>
    <name evidence="2" type="ORF">HYE67_011436</name>
</gene>
<reference evidence="1 3" key="1">
    <citation type="submission" date="2018-02" db="EMBL/GenBank/DDBJ databases">
        <title>Fusarium culmorum secondary metabolites in fungal-bacterial-plant interactions.</title>
        <authorList>
            <person name="Schmidt R."/>
        </authorList>
    </citation>
    <scope>NUCLEOTIDE SEQUENCE [LARGE SCALE GENOMIC DNA]</scope>
    <source>
        <strain evidence="1 3">PV</strain>
    </source>
</reference>
<organism evidence="1 3">
    <name type="scientific">Fusarium culmorum</name>
    <dbReference type="NCBI Taxonomy" id="5516"/>
    <lineage>
        <taxon>Eukaryota</taxon>
        <taxon>Fungi</taxon>
        <taxon>Dikarya</taxon>
        <taxon>Ascomycota</taxon>
        <taxon>Pezizomycotina</taxon>
        <taxon>Sordariomycetes</taxon>
        <taxon>Hypocreomycetidae</taxon>
        <taxon>Hypocreales</taxon>
        <taxon>Nectriaceae</taxon>
        <taxon>Fusarium</taxon>
    </lineage>
</organism>
<evidence type="ECO:0000313" key="3">
    <source>
        <dbReference type="Proteomes" id="UP000241587"/>
    </source>
</evidence>
<keyword evidence="3" id="KW-1185">Reference proteome</keyword>
<dbReference type="OrthoDB" id="6503935at2759"/>
<evidence type="ECO:0000313" key="1">
    <source>
        <dbReference type="EMBL" id="PTD03041.1"/>
    </source>
</evidence>
<dbReference type="AlphaFoldDB" id="A0A2T4GHN1"/>
<evidence type="ECO:0000313" key="2">
    <source>
        <dbReference type="EMBL" id="QPC69205.1"/>
    </source>
</evidence>
<accession>A0A2T4GHN1</accession>
<sequence length="175" mass="19981">MAAETVDTSWMWHPRFHETDPETAGRFVHFRKTLFVDRQIPTALMISITADTRHKLYVNKKLVAFGPVKGDAALWFYDEVDISPSALWQTAVDQFVSLPIDQAEDDFLHIYENVSREEMDVLSLVWTSASLLQYQNSTGVTAPWKLSPRIIPPMKTCKSQFKAIYNVESVSPSEV</sequence>
<dbReference type="EMBL" id="CP064750">
    <property type="protein sequence ID" value="QPC69205.1"/>
    <property type="molecule type" value="Genomic_DNA"/>
</dbReference>
<dbReference type="Proteomes" id="UP000241587">
    <property type="component" value="Unassembled WGS sequence"/>
</dbReference>
<proteinExistence type="predicted"/>
<dbReference type="Proteomes" id="UP000663297">
    <property type="component" value="Chromosome 4"/>
</dbReference>
<protein>
    <submittedName>
        <fullName evidence="1">Uncharacterized protein</fullName>
    </submittedName>
</protein>